<dbReference type="InterPro" id="IPR013785">
    <property type="entry name" value="Aldolase_TIM"/>
</dbReference>
<keyword evidence="7" id="KW-0503">Monooxygenase</keyword>
<reference evidence="10" key="2">
    <citation type="submission" date="2014-04" db="EMBL/GenBank/DDBJ databases">
        <authorList>
            <person name="Xu Y.W."/>
            <person name="Yang Q."/>
        </authorList>
    </citation>
    <scope>NUCLEOTIDE SEQUENCE</scope>
    <source>
        <strain evidence="10">DSM 44626</strain>
    </source>
</reference>
<reference evidence="10" key="1">
    <citation type="journal article" date="2014" name="Genome Announc.">
        <title>Draft Genome Sequence of Mycobacterium triplex DSM 44626.</title>
        <authorList>
            <person name="Sassi M."/>
            <person name="Croce O."/>
            <person name="Robert C."/>
            <person name="Raoult D."/>
            <person name="Drancourt M."/>
        </authorList>
    </citation>
    <scope>NUCLEOTIDE SEQUENCE [LARGE SCALE GENOMIC DNA]</scope>
    <source>
        <strain evidence="10">DSM 44626</strain>
    </source>
</reference>
<gene>
    <name evidence="10" type="ORF">BN973_01717</name>
</gene>
<dbReference type="InterPro" id="IPR004136">
    <property type="entry name" value="NMO"/>
</dbReference>
<evidence type="ECO:0000256" key="9">
    <source>
        <dbReference type="ARBA" id="ARBA00049401"/>
    </source>
</evidence>
<name>A0A024JUV6_9MYCO</name>
<evidence type="ECO:0000256" key="6">
    <source>
        <dbReference type="ARBA" id="ARBA00023002"/>
    </source>
</evidence>
<evidence type="ECO:0000256" key="8">
    <source>
        <dbReference type="ARBA" id="ARBA00031155"/>
    </source>
</evidence>
<accession>A0A024JUV6</accession>
<keyword evidence="6" id="KW-0560">Oxidoreductase</keyword>
<dbReference type="Pfam" id="PF03060">
    <property type="entry name" value="NMO"/>
    <property type="match status" value="1"/>
</dbReference>
<keyword evidence="4" id="KW-0285">Flavoprotein</keyword>
<dbReference type="PANTHER" id="PTHR42747">
    <property type="entry name" value="NITRONATE MONOOXYGENASE-RELATED"/>
    <property type="match status" value="1"/>
</dbReference>
<sequence>MFDRFALGDLTVRILGAPMAGGPSTPALAAAVSNGGGLGFLAGGLLSAEELADAILAARRLTSGPLGVNLFVPQARVATPDELGAFAAALEAEAEFYGVALGEPHGDDDEYAAKLDVVCDLRPEVVSFTFGSPSEAACIRLGDAGILTLATVTTVREALIAVSFGVSGVVAQGPDAGGHRATFDPIAAPAADPLDDLVSALVACFDCPVVAAGGLGTAAAVQQVRDAGASAVQIGTAFLLADEAGTNPVHRAALRDPQFTETVVTRAFTGRYARALRNRFIDTHDAHAVFGFPQAAMITGPIQAAAVKLGDPHGVGMWTGAAFGHVRTGSATDIVQELAG</sequence>
<dbReference type="GO" id="GO:0009636">
    <property type="term" value="P:response to toxic substance"/>
    <property type="evidence" value="ECO:0007669"/>
    <property type="project" value="UniProtKB-KW"/>
</dbReference>
<comment type="catalytic activity">
    <reaction evidence="9">
        <text>3 propionate 3-nitronate + 3 O2 + H2O = 3 3-oxopropanoate + 2 nitrate + nitrite + H2O2 + 3 H(+)</text>
        <dbReference type="Rhea" id="RHEA:57332"/>
        <dbReference type="ChEBI" id="CHEBI:15377"/>
        <dbReference type="ChEBI" id="CHEBI:15378"/>
        <dbReference type="ChEBI" id="CHEBI:15379"/>
        <dbReference type="ChEBI" id="CHEBI:16240"/>
        <dbReference type="ChEBI" id="CHEBI:16301"/>
        <dbReference type="ChEBI" id="CHEBI:17632"/>
        <dbReference type="ChEBI" id="CHEBI:33190"/>
        <dbReference type="ChEBI" id="CHEBI:136067"/>
    </reaction>
</comment>
<dbReference type="GO" id="GO:0018580">
    <property type="term" value="F:nitronate monooxygenase activity"/>
    <property type="evidence" value="ECO:0007669"/>
    <property type="project" value="InterPro"/>
</dbReference>
<protein>
    <recommendedName>
        <fullName evidence="8">Propionate 3-nitronate monooxygenase</fullName>
    </recommendedName>
</protein>
<dbReference type="RefSeq" id="WP_269147639.1">
    <property type="nucleotide sequence ID" value="NZ_HG964446.1"/>
</dbReference>
<dbReference type="eggNOG" id="COG2070">
    <property type="taxonomic scope" value="Bacteria"/>
</dbReference>
<evidence type="ECO:0000256" key="4">
    <source>
        <dbReference type="ARBA" id="ARBA00022630"/>
    </source>
</evidence>
<evidence type="ECO:0000256" key="2">
    <source>
        <dbReference type="ARBA" id="ARBA00009881"/>
    </source>
</evidence>
<organism evidence="10">
    <name type="scientific">Mycobacterium triplex</name>
    <dbReference type="NCBI Taxonomy" id="47839"/>
    <lineage>
        <taxon>Bacteria</taxon>
        <taxon>Bacillati</taxon>
        <taxon>Actinomycetota</taxon>
        <taxon>Actinomycetes</taxon>
        <taxon>Mycobacteriales</taxon>
        <taxon>Mycobacteriaceae</taxon>
        <taxon>Mycobacterium</taxon>
        <taxon>Mycobacterium simiae complex</taxon>
    </lineage>
</organism>
<evidence type="ECO:0000256" key="3">
    <source>
        <dbReference type="ARBA" id="ARBA00022575"/>
    </source>
</evidence>
<dbReference type="STRING" id="47839.BN973_01717"/>
<evidence type="ECO:0000256" key="7">
    <source>
        <dbReference type="ARBA" id="ARBA00023033"/>
    </source>
</evidence>
<evidence type="ECO:0000313" key="10">
    <source>
        <dbReference type="EMBL" id="CDO87364.1"/>
    </source>
</evidence>
<evidence type="ECO:0000256" key="5">
    <source>
        <dbReference type="ARBA" id="ARBA00022643"/>
    </source>
</evidence>
<dbReference type="SUPFAM" id="SSF51412">
    <property type="entry name" value="Inosine monophosphate dehydrogenase (IMPDH)"/>
    <property type="match status" value="1"/>
</dbReference>
<proteinExistence type="inferred from homology"/>
<dbReference type="Gene3D" id="3.20.20.70">
    <property type="entry name" value="Aldolase class I"/>
    <property type="match status" value="1"/>
</dbReference>
<dbReference type="Proteomes" id="UP000028880">
    <property type="component" value="Unassembled WGS sequence"/>
</dbReference>
<dbReference type="HOGENOM" id="CLU_038732_5_1_11"/>
<dbReference type="EMBL" id="HG964446">
    <property type="protein sequence ID" value="CDO87364.1"/>
    <property type="molecule type" value="Genomic_DNA"/>
</dbReference>
<comment type="similarity">
    <text evidence="2">Belongs to the nitronate monooxygenase family. NMO class I subfamily.</text>
</comment>
<keyword evidence="5" id="KW-0288">FMN</keyword>
<evidence type="ECO:0000256" key="1">
    <source>
        <dbReference type="ARBA" id="ARBA00001917"/>
    </source>
</evidence>
<dbReference type="CDD" id="cd04730">
    <property type="entry name" value="NPD_like"/>
    <property type="match status" value="1"/>
</dbReference>
<comment type="cofactor">
    <cofactor evidence="1">
        <name>FMN</name>
        <dbReference type="ChEBI" id="CHEBI:58210"/>
    </cofactor>
</comment>
<dbReference type="AlphaFoldDB" id="A0A024JUV6"/>
<keyword evidence="3" id="KW-0216">Detoxification</keyword>
<dbReference type="PANTHER" id="PTHR42747:SF3">
    <property type="entry name" value="NITRONATE MONOOXYGENASE-RELATED"/>
    <property type="match status" value="1"/>
</dbReference>